<proteinExistence type="predicted"/>
<feature type="non-terminal residue" evidence="1">
    <location>
        <position position="1"/>
    </location>
</feature>
<protein>
    <submittedName>
        <fullName evidence="1">Uncharacterized protein</fullName>
    </submittedName>
</protein>
<sequence>KQFNTTFIGNFSSKRGGWEVNNQHVLKGRILSNVEDIEGLTTQWSNEHIREELKRNLHTALQSATASSKQLDADGNRVAISTTLTLKYWERVLSEIEVIMESDFLTRIFIAYTEPLQLILQIGLNNGLIPTDESLEKIYVFGVVPSLTPEGKCIFKGSVDPHQFPSWNFVRALDYSGEIEVFLDASIHQYYPGEHLAPKHALVVAQTPEPNHKWLKMVLSKRSEAQQLPRSETSPYFKEWRERVSQMDLSSGGAAALIEFVDYGTLEEPNKSPTIAMELFTTGSKFQFPELELEVKNLLLRKPTSWFDAASLQVYCQGVNLDASGFTVETSTSYHHVNE</sequence>
<name>A0A1D2N3B0_ORCCI</name>
<gene>
    <name evidence="1" type="ORF">Ocin01_06980</name>
</gene>
<evidence type="ECO:0000313" key="2">
    <source>
        <dbReference type="Proteomes" id="UP000094527"/>
    </source>
</evidence>
<accession>A0A1D2N3B0</accession>
<dbReference type="EMBL" id="LJIJ01000261">
    <property type="protein sequence ID" value="ODM99711.1"/>
    <property type="molecule type" value="Genomic_DNA"/>
</dbReference>
<comment type="caution">
    <text evidence="1">The sequence shown here is derived from an EMBL/GenBank/DDBJ whole genome shotgun (WGS) entry which is preliminary data.</text>
</comment>
<reference evidence="1 2" key="1">
    <citation type="journal article" date="2016" name="Genome Biol. Evol.">
        <title>Gene Family Evolution Reflects Adaptation to Soil Environmental Stressors in the Genome of the Collembolan Orchesella cincta.</title>
        <authorList>
            <person name="Faddeeva-Vakhrusheva A."/>
            <person name="Derks M.F."/>
            <person name="Anvar S.Y."/>
            <person name="Agamennone V."/>
            <person name="Suring W."/>
            <person name="Smit S."/>
            <person name="van Straalen N.M."/>
            <person name="Roelofs D."/>
        </authorList>
    </citation>
    <scope>NUCLEOTIDE SEQUENCE [LARGE SCALE GENOMIC DNA]</scope>
    <source>
        <tissue evidence="1">Mixed pool</tissue>
    </source>
</reference>
<dbReference type="AlphaFoldDB" id="A0A1D2N3B0"/>
<organism evidence="1 2">
    <name type="scientific">Orchesella cincta</name>
    <name type="common">Springtail</name>
    <name type="synonym">Podura cincta</name>
    <dbReference type="NCBI Taxonomy" id="48709"/>
    <lineage>
        <taxon>Eukaryota</taxon>
        <taxon>Metazoa</taxon>
        <taxon>Ecdysozoa</taxon>
        <taxon>Arthropoda</taxon>
        <taxon>Hexapoda</taxon>
        <taxon>Collembola</taxon>
        <taxon>Entomobryomorpha</taxon>
        <taxon>Entomobryoidea</taxon>
        <taxon>Orchesellidae</taxon>
        <taxon>Orchesellinae</taxon>
        <taxon>Orchesella</taxon>
    </lineage>
</organism>
<keyword evidence="2" id="KW-1185">Reference proteome</keyword>
<evidence type="ECO:0000313" key="1">
    <source>
        <dbReference type="EMBL" id="ODM99711.1"/>
    </source>
</evidence>
<dbReference type="Proteomes" id="UP000094527">
    <property type="component" value="Unassembled WGS sequence"/>
</dbReference>